<comment type="cofactor">
    <cofactor evidence="9">
        <name>Zn(2+)</name>
        <dbReference type="ChEBI" id="CHEBI:29105"/>
    </cofactor>
    <text evidence="9">Binds 1 Zn(2+) ion per subunit.</text>
</comment>
<dbReference type="EMBL" id="MN122102">
    <property type="protein sequence ID" value="QPP19985.1"/>
    <property type="molecule type" value="Genomic_DNA"/>
</dbReference>
<dbReference type="SUPFAM" id="SSF64484">
    <property type="entry name" value="beta and beta-prime subunits of DNA dependent RNA-polymerase"/>
    <property type="match status" value="1"/>
</dbReference>
<dbReference type="GeneID" id="65334125"/>
<organism evidence="12">
    <name type="scientific">Codonopsis tsinlingensis</name>
    <dbReference type="NCBI Taxonomy" id="1392609"/>
    <lineage>
        <taxon>Eukaryota</taxon>
        <taxon>Viridiplantae</taxon>
        <taxon>Streptophyta</taxon>
        <taxon>Embryophyta</taxon>
        <taxon>Tracheophyta</taxon>
        <taxon>Spermatophyta</taxon>
        <taxon>Magnoliopsida</taxon>
        <taxon>eudicotyledons</taxon>
        <taxon>Gunneridae</taxon>
        <taxon>Pentapetalae</taxon>
        <taxon>asterids</taxon>
        <taxon>campanulids</taxon>
        <taxon>Asterales</taxon>
        <taxon>Campanulaceae</taxon>
        <taxon>Codonopsis</taxon>
    </lineage>
</organism>
<comment type="subcellular location">
    <subcellularLocation>
        <location evidence="9">Plastid</location>
        <location evidence="9">Chloroplast</location>
    </subcellularLocation>
</comment>
<name>A0A7T1TU24_9ASTR</name>
<dbReference type="Pfam" id="PF05000">
    <property type="entry name" value="RNA_pol_Rpb1_4"/>
    <property type="match status" value="1"/>
</dbReference>
<dbReference type="PANTHER" id="PTHR34995:SF1">
    <property type="entry name" value="DNA-DIRECTED RNA POLYMERASE SUBUNIT BETA"/>
    <property type="match status" value="1"/>
</dbReference>
<dbReference type="InterPro" id="IPR007083">
    <property type="entry name" value="RNA_pol_Rpb1_4"/>
</dbReference>
<feature type="binding site" evidence="9">
    <location>
        <position position="293"/>
    </location>
    <ligand>
        <name>Zn(2+)</name>
        <dbReference type="ChEBI" id="CHEBI:29105"/>
    </ligand>
</feature>
<dbReference type="GO" id="GO:0003677">
    <property type="term" value="F:DNA binding"/>
    <property type="evidence" value="ECO:0007669"/>
    <property type="project" value="UniProtKB-UniRule"/>
</dbReference>
<proteinExistence type="inferred from homology"/>
<evidence type="ECO:0000259" key="10">
    <source>
        <dbReference type="Pfam" id="PF04998"/>
    </source>
</evidence>
<dbReference type="InterPro" id="IPR007081">
    <property type="entry name" value="RNA_pol_Rpb1_5"/>
</dbReference>
<dbReference type="RefSeq" id="YP_010127641.1">
    <property type="nucleotide sequence ID" value="NC_056284.1"/>
</dbReference>
<dbReference type="FunFam" id="1.10.1790.20:FF:000002">
    <property type="entry name" value="DNA-directed RNA polymerase subunit beta"/>
    <property type="match status" value="1"/>
</dbReference>
<evidence type="ECO:0000256" key="9">
    <source>
        <dbReference type="HAMAP-Rule" id="MF_01324"/>
    </source>
</evidence>
<dbReference type="HAMAP" id="MF_01324">
    <property type="entry name" value="RNApol_bact_RpoC2"/>
    <property type="match status" value="1"/>
</dbReference>
<dbReference type="GO" id="GO:0008270">
    <property type="term" value="F:zinc ion binding"/>
    <property type="evidence" value="ECO:0007669"/>
    <property type="project" value="UniProtKB-UniRule"/>
</dbReference>
<evidence type="ECO:0000256" key="7">
    <source>
        <dbReference type="ARBA" id="ARBA00022833"/>
    </source>
</evidence>
<feature type="binding site" evidence="9">
    <location>
        <position position="303"/>
    </location>
    <ligand>
        <name>Zn(2+)</name>
        <dbReference type="ChEBI" id="CHEBI:29105"/>
    </ligand>
</feature>
<dbReference type="Gene3D" id="1.10.1790.20">
    <property type="match status" value="1"/>
</dbReference>
<evidence type="ECO:0000256" key="5">
    <source>
        <dbReference type="ARBA" id="ARBA00022695"/>
    </source>
</evidence>
<dbReference type="GO" id="GO:0006351">
    <property type="term" value="P:DNA-templated transcription"/>
    <property type="evidence" value="ECO:0007669"/>
    <property type="project" value="UniProtKB-UniRule"/>
</dbReference>
<evidence type="ECO:0000256" key="4">
    <source>
        <dbReference type="ARBA" id="ARBA00022679"/>
    </source>
</evidence>
<dbReference type="GO" id="GO:0009507">
    <property type="term" value="C:chloroplast"/>
    <property type="evidence" value="ECO:0007669"/>
    <property type="project" value="UniProtKB-SubCell"/>
</dbReference>
<keyword evidence="1 9" id="KW-0240">DNA-directed RNA polymerase</keyword>
<evidence type="ECO:0000313" key="12">
    <source>
        <dbReference type="EMBL" id="QPP19985.1"/>
    </source>
</evidence>
<dbReference type="FunFam" id="1.10.132.30:FF:000002">
    <property type="entry name" value="DNA-directed RNA polymerase subunit beta"/>
    <property type="match status" value="1"/>
</dbReference>
<feature type="domain" description="RNA polymerase Rpb1" evidence="10">
    <location>
        <begin position="172"/>
        <end position="391"/>
    </location>
</feature>
<keyword evidence="4 9" id="KW-0808">Transferase</keyword>
<dbReference type="NCBIfam" id="TIGR02388">
    <property type="entry name" value="rpoC2_cyan"/>
    <property type="match status" value="1"/>
</dbReference>
<comment type="similarity">
    <text evidence="9">Belongs to the RNA polymerase beta' chain family. RpoC2 subfamily.</text>
</comment>
<evidence type="ECO:0000256" key="8">
    <source>
        <dbReference type="ARBA" id="ARBA00023163"/>
    </source>
</evidence>
<dbReference type="InterPro" id="IPR038120">
    <property type="entry name" value="Rpb1_funnel_sf"/>
</dbReference>
<keyword evidence="2 12" id="KW-0150">Chloroplast</keyword>
<evidence type="ECO:0000256" key="1">
    <source>
        <dbReference type="ARBA" id="ARBA00022478"/>
    </source>
</evidence>
<gene>
    <name evidence="9 12" type="primary">rpoC2</name>
</gene>
<keyword evidence="7 9" id="KW-0862">Zinc</keyword>
<dbReference type="InterPro" id="IPR042102">
    <property type="entry name" value="RNA_pol_Rpb1_3_sf"/>
</dbReference>
<comment type="subunit">
    <text evidence="9">In plastids the minimal PEP RNA polymerase catalytic core is composed of four subunits: alpha, beta, beta', and beta''. When a (nuclear-encoded) sigma factor is associated with the core the holoenzyme is formed, which can initiate transcription.</text>
</comment>
<evidence type="ECO:0000256" key="2">
    <source>
        <dbReference type="ARBA" id="ARBA00022528"/>
    </source>
</evidence>
<keyword evidence="5 9" id="KW-0548">Nucleotidyltransferase</keyword>
<evidence type="ECO:0000259" key="11">
    <source>
        <dbReference type="Pfam" id="PF05000"/>
    </source>
</evidence>
<dbReference type="Gene3D" id="1.10.132.30">
    <property type="match status" value="1"/>
</dbReference>
<reference evidence="12" key="1">
    <citation type="journal article" date="2019" name="Mitochondrial DNA Part B Resour">
        <title>The complete chloroplast genome of Codonopsis tsinglingensis (Campanulaceae), an endemic Chinese medicine species in Qinling mountains.</title>
        <authorList>
            <person name="Zhou H."/>
            <person name="She R."/>
            <person name="Zhao P."/>
            <person name="Zhang S."/>
        </authorList>
    </citation>
    <scope>NUCLEOTIDE SEQUENCE</scope>
</reference>
<feature type="binding site" evidence="9">
    <location>
        <position position="220"/>
    </location>
    <ligand>
        <name>Zn(2+)</name>
        <dbReference type="ChEBI" id="CHEBI:29105"/>
    </ligand>
</feature>
<accession>A0A7T1TU24</accession>
<dbReference type="EC" id="2.7.7.6" evidence="9"/>
<dbReference type="Gene3D" id="1.10.150.390">
    <property type="match status" value="1"/>
</dbReference>
<dbReference type="CDD" id="cd02655">
    <property type="entry name" value="RNAP_beta'_C"/>
    <property type="match status" value="1"/>
</dbReference>
<dbReference type="Gene3D" id="1.10.274.100">
    <property type="entry name" value="RNA polymerase Rpb1, domain 3"/>
    <property type="match status" value="1"/>
</dbReference>
<evidence type="ECO:0000256" key="6">
    <source>
        <dbReference type="ARBA" id="ARBA00022723"/>
    </source>
</evidence>
<keyword evidence="6 9" id="KW-0479">Metal-binding</keyword>
<protein>
    <recommendedName>
        <fullName evidence="9">DNA-directed RNA polymerase subunit beta''</fullName>
        <ecNumber evidence="9">2.7.7.6</ecNumber>
    </recommendedName>
    <alternativeName>
        <fullName evidence="9">PEP</fullName>
    </alternativeName>
    <alternativeName>
        <fullName evidence="9">Plastid-encoded RNA polymerase subunit beta''</fullName>
        <shortName evidence="9">RNA polymerase subunit beta''</shortName>
    </alternativeName>
</protein>
<dbReference type="Pfam" id="PF04998">
    <property type="entry name" value="RNA_pol_Rpb1_5"/>
    <property type="match status" value="2"/>
</dbReference>
<evidence type="ECO:0000256" key="3">
    <source>
        <dbReference type="ARBA" id="ARBA00022640"/>
    </source>
</evidence>
<dbReference type="InterPro" id="IPR012756">
    <property type="entry name" value="DNA-dir_RpoC2_beta_pp"/>
</dbReference>
<feature type="domain" description="RNA polymerase Rpb1" evidence="11">
    <location>
        <begin position="93"/>
        <end position="157"/>
    </location>
</feature>
<comment type="function">
    <text evidence="9">DNA-dependent RNA polymerase catalyzes the transcription of DNA into RNA using the four ribonucleoside triphosphates as substrates.</text>
</comment>
<dbReference type="GO" id="GO:0003899">
    <property type="term" value="F:DNA-directed RNA polymerase activity"/>
    <property type="evidence" value="ECO:0007669"/>
    <property type="project" value="UniProtKB-UniRule"/>
</dbReference>
<comment type="catalytic activity">
    <reaction evidence="9">
        <text>RNA(n) + a ribonucleoside 5'-triphosphate = RNA(n+1) + diphosphate</text>
        <dbReference type="Rhea" id="RHEA:21248"/>
        <dbReference type="Rhea" id="RHEA-COMP:14527"/>
        <dbReference type="Rhea" id="RHEA-COMP:17342"/>
        <dbReference type="ChEBI" id="CHEBI:33019"/>
        <dbReference type="ChEBI" id="CHEBI:61557"/>
        <dbReference type="ChEBI" id="CHEBI:140395"/>
        <dbReference type="EC" id="2.7.7.6"/>
    </reaction>
</comment>
<dbReference type="GO" id="GO:0000428">
    <property type="term" value="C:DNA-directed RNA polymerase complex"/>
    <property type="evidence" value="ECO:0007669"/>
    <property type="project" value="UniProtKB-KW"/>
</dbReference>
<feature type="binding site" evidence="9">
    <location>
        <position position="300"/>
    </location>
    <ligand>
        <name>Zn(2+)</name>
        <dbReference type="ChEBI" id="CHEBI:29105"/>
    </ligand>
</feature>
<dbReference type="InterPro" id="IPR050254">
    <property type="entry name" value="RNA_pol_beta''_euk"/>
</dbReference>
<keyword evidence="3 12" id="KW-0934">Plastid</keyword>
<sequence>MAERANLVFHNKGIDGTAMKGLISRLIDHFGMAYTSHILDQVKTLGFQQATATSISLGIDDLLTIPSKRWLVQDAEQQSFLLGNHHNYGNVHAVEKLRQSIEIWYATSEYLRQEMTPNFRMTDPLNPVHIMSFSGARGNASQVHQLVGMRGLMSDPQGQMIDLPIQSNLREGLSLTEYIISCYGARKGVVDTAVRTSDAGYLTRRLVEVVQHLVVRRTDCGTVRGISVSPRTRNGMMQKRIFIQTLIGRVLADDLYIGSRCIATRNQDIGVGLVNRVITFQVQSISIRTPFTCRSTSWICRLCYGRSPTHGDLVELGEAVGIIAGQSIGEPGTQLTLRTFHTGGVFTGGTAEHVRAPSNGKIKFNEDLVHPTRTRHGHPAFLCSRDVDVTIESEDFRHNVSIPSKSFLLVQNGQYVESEQVIAEIRAGTSTLSFKEKVRKHIYSDLEGEMHWNTDVYHAPEFTYGNVHLLPKTSHLWILLGEPWKSSLVSLSIHKDQDQMNAHSLSRKPRYISKPSVTKNQVRPKFFSSEVSGKGRDGIPDYSELNQIRCTGCCNLRYTAILDENSDLLAKRRRNRFIIPLQSIQERENELTSSSGISIQIPIHGIFRKNSILAYFDDPRYRRKNSGIIKYETSELDSIFKNEDFIEYQGVTDLRTKDQIKVDRFFFIPQEVHILAGSSSIMIRNNSIIGVDTQITLKTRSRVGGLVQVERKKKRIELRIFSGEIHFPGKTDTLSGSSGVLIPPRTGKTNSKEYKNLKNWLYIQQLTLPKKKSFVLVRPLVTYEKTDEINLVRLFPRDLLQERDNVQLQIVNYIFDENGNQIRGISDTSSQLVRTCLVLNWDQDKKSSSSDEACASFVEIRTKDLIKDFFKIDLAKSPISYTRKRNDLSGSGLISESRADRTNINPFSSIYSYSKASLQESLNQNQGTIHTLLNQNKECQSLIILSASNCSYSRMGPFNDVKSPNMKKESKNPLIPTKNSLGPLGTGLQIPNVYSFSHLITYNQILVTNYFKLDNFKPTFQVLKYYLMDENGKILNPDPCSNIILNPFNLNWYFFHSNYCEKSSTIISLGQFICENVCIAKKGPPLKSGQVLIVQVDSVIIRSAKPYLATPGATVHGHYGKILYKGDTLVTFIYEKSRSGDITQGLPKVEQVLEVRSIDSISMNLKKRVEGWNKCITRILGIPWGFLIGAELTIVQSRISLVNKIQKVYRSQGVQIHNRHIEIIVRQITSKVLVSEDGMSNVFSPGELVGLLRAERMGRALEEAICYRAILLGITRASLNTQSFISEASFQETARVLAKAALRGRIDWLKGLKENVVLGGMIPVGTGFKVKGLVHPSRQHNNIPLEINKKSLFEGEMRDILFHHKKLFDSFLSQNFHDTSE</sequence>
<geneLocation type="chloroplast" evidence="12"/>
<feature type="domain" description="RNA polymerase Rpb1" evidence="10">
    <location>
        <begin position="1193"/>
        <end position="1278"/>
    </location>
</feature>
<keyword evidence="8 9" id="KW-0804">Transcription</keyword>
<dbReference type="PANTHER" id="PTHR34995">
    <property type="entry name" value="DNA-DIRECTED RNA POLYMERASE SUBUNIT BETA"/>
    <property type="match status" value="1"/>
</dbReference>